<evidence type="ECO:0000313" key="3">
    <source>
        <dbReference type="Proteomes" id="UP001189429"/>
    </source>
</evidence>
<sequence>PARSTAVGGRRDAGRRAARGLGSGSQGPRAHARWAGWRKRRRRRRRFALARRKTAEDFTVAAGWHRAAVGGSRGAPRAPRGPPRGGEGAGGGRGSRERRSTLGARSASRGCATARADRGLQHVLPRAAAEEHVKQGEKSTAGACGRHLKQGPAPARLQQPSGDLVASPVLYTRRWAIARAHPGFEEVGKRQSCPCEAVIDPHPPPGNRRPGAPADVGYAYRLAPVGSNVPTSTACRGPRKLILQRWSCINSRLGAPGAVPARAPTWAARGLPAGARSPGTPRGHPPRGARPGSPEVPASTPPWGTPKAPAKISTRRPLCPGSPRFRASPQTFSQPGSAAHGRRTCAE</sequence>
<feature type="compositionally biased region" description="Gly residues" evidence="1">
    <location>
        <begin position="83"/>
        <end position="93"/>
    </location>
</feature>
<feature type="compositionally biased region" description="Basic residues" evidence="1">
    <location>
        <begin position="30"/>
        <end position="52"/>
    </location>
</feature>
<organism evidence="2 3">
    <name type="scientific">Prorocentrum cordatum</name>
    <dbReference type="NCBI Taxonomy" id="2364126"/>
    <lineage>
        <taxon>Eukaryota</taxon>
        <taxon>Sar</taxon>
        <taxon>Alveolata</taxon>
        <taxon>Dinophyceae</taxon>
        <taxon>Prorocentrales</taxon>
        <taxon>Prorocentraceae</taxon>
        <taxon>Prorocentrum</taxon>
    </lineage>
</organism>
<dbReference type="Proteomes" id="UP001189429">
    <property type="component" value="Unassembled WGS sequence"/>
</dbReference>
<feature type="non-terminal residue" evidence="2">
    <location>
        <position position="1"/>
    </location>
</feature>
<evidence type="ECO:0000313" key="2">
    <source>
        <dbReference type="EMBL" id="CAK0891601.1"/>
    </source>
</evidence>
<feature type="region of interest" description="Disordered" evidence="1">
    <location>
        <begin position="269"/>
        <end position="347"/>
    </location>
</feature>
<protein>
    <submittedName>
        <fullName evidence="2">Uncharacterized protein</fullName>
    </submittedName>
</protein>
<evidence type="ECO:0000256" key="1">
    <source>
        <dbReference type="SAM" id="MobiDB-lite"/>
    </source>
</evidence>
<keyword evidence="3" id="KW-1185">Reference proteome</keyword>
<dbReference type="EMBL" id="CAUYUJ010019496">
    <property type="protein sequence ID" value="CAK0891601.1"/>
    <property type="molecule type" value="Genomic_DNA"/>
</dbReference>
<gene>
    <name evidence="2" type="ORF">PCOR1329_LOCUS71496</name>
</gene>
<accession>A0ABN9WXF8</accession>
<reference evidence="2" key="1">
    <citation type="submission" date="2023-10" db="EMBL/GenBank/DDBJ databases">
        <authorList>
            <person name="Chen Y."/>
            <person name="Shah S."/>
            <person name="Dougan E. K."/>
            <person name="Thang M."/>
            <person name="Chan C."/>
        </authorList>
    </citation>
    <scope>NUCLEOTIDE SEQUENCE [LARGE SCALE GENOMIC DNA]</scope>
</reference>
<name>A0ABN9WXF8_9DINO</name>
<comment type="caution">
    <text evidence="2">The sequence shown here is derived from an EMBL/GenBank/DDBJ whole genome shotgun (WGS) entry which is preliminary data.</text>
</comment>
<proteinExistence type="predicted"/>
<feature type="region of interest" description="Disordered" evidence="1">
    <location>
        <begin position="129"/>
        <end position="160"/>
    </location>
</feature>
<feature type="region of interest" description="Disordered" evidence="1">
    <location>
        <begin position="1"/>
        <end position="115"/>
    </location>
</feature>